<dbReference type="AlphaFoldDB" id="A0A7C8IZR6"/>
<gene>
    <name evidence="1" type="ORF">TWF102_002530</name>
</gene>
<dbReference type="Proteomes" id="UP000475325">
    <property type="component" value="Unassembled WGS sequence"/>
</dbReference>
<proteinExistence type="predicted"/>
<organism evidence="1 2">
    <name type="scientific">Orbilia oligospora</name>
    <name type="common">Nematode-trapping fungus</name>
    <name type="synonym">Arthrobotrys oligospora</name>
    <dbReference type="NCBI Taxonomy" id="2813651"/>
    <lineage>
        <taxon>Eukaryota</taxon>
        <taxon>Fungi</taxon>
        <taxon>Dikarya</taxon>
        <taxon>Ascomycota</taxon>
        <taxon>Pezizomycotina</taxon>
        <taxon>Orbiliomycetes</taxon>
        <taxon>Orbiliales</taxon>
        <taxon>Orbiliaceae</taxon>
        <taxon>Orbilia</taxon>
    </lineage>
</organism>
<accession>A0A7C8IZR6</accession>
<sequence>MGQGGLVEGNMRMVEEVLGLVSSECRDRHPAFFAFRVRFFSFLICKLSSILFKAKAIYIIFGFFYNLYDPSCLRLPDQILPKPLRPRAYIVVSYLRFETLIPGT</sequence>
<evidence type="ECO:0000313" key="1">
    <source>
        <dbReference type="EMBL" id="KAF3079922.1"/>
    </source>
</evidence>
<reference evidence="1 2" key="1">
    <citation type="submission" date="2019-06" db="EMBL/GenBank/DDBJ databases">
        <authorList>
            <person name="Palmer J.M."/>
        </authorList>
    </citation>
    <scope>NUCLEOTIDE SEQUENCE [LARGE SCALE GENOMIC DNA]</scope>
    <source>
        <strain evidence="1 2">TWF102</strain>
    </source>
</reference>
<comment type="caution">
    <text evidence="1">The sequence shown here is derived from an EMBL/GenBank/DDBJ whole genome shotgun (WGS) entry which is preliminary data.</text>
</comment>
<dbReference type="EMBL" id="WIQW01000145">
    <property type="protein sequence ID" value="KAF3079922.1"/>
    <property type="molecule type" value="Genomic_DNA"/>
</dbReference>
<name>A0A7C8IZR6_ORBOL</name>
<evidence type="ECO:0000313" key="2">
    <source>
        <dbReference type="Proteomes" id="UP000475325"/>
    </source>
</evidence>
<protein>
    <submittedName>
        <fullName evidence="1">Uncharacterized protein</fullName>
    </submittedName>
</protein>